<feature type="compositionally biased region" description="Basic and acidic residues" evidence="5">
    <location>
        <begin position="505"/>
        <end position="515"/>
    </location>
</feature>
<dbReference type="InterPro" id="IPR003035">
    <property type="entry name" value="RWP-RK_dom"/>
</dbReference>
<keyword evidence="9" id="KW-1185">Reference proteome</keyword>
<evidence type="ECO:0000256" key="3">
    <source>
        <dbReference type="ARBA" id="ARBA00023163"/>
    </source>
</evidence>
<keyword evidence="4" id="KW-0539">Nucleus</keyword>
<feature type="domain" description="PB1" evidence="7">
    <location>
        <begin position="668"/>
        <end position="751"/>
    </location>
</feature>
<dbReference type="EMBL" id="SZYD01000003">
    <property type="protein sequence ID" value="KAD6795645.1"/>
    <property type="molecule type" value="Genomic_DNA"/>
</dbReference>
<dbReference type="Gene3D" id="3.10.20.90">
    <property type="entry name" value="Phosphatidylinositol 3-kinase Catalytic Subunit, Chain A, domain 1"/>
    <property type="match status" value="1"/>
</dbReference>
<dbReference type="InterPro" id="IPR055081">
    <property type="entry name" value="NLP1-9_GAF"/>
</dbReference>
<evidence type="ECO:0000256" key="5">
    <source>
        <dbReference type="SAM" id="MobiDB-lite"/>
    </source>
</evidence>
<dbReference type="Pfam" id="PF22922">
    <property type="entry name" value="GAF_NLP"/>
    <property type="match status" value="1"/>
</dbReference>
<dbReference type="PANTHER" id="PTHR32002:SF56">
    <property type="entry name" value="PB1 DOMAIN, RWP-RK DOMAIN PROTEIN-RELATED"/>
    <property type="match status" value="1"/>
</dbReference>
<dbReference type="PROSITE" id="PS51745">
    <property type="entry name" value="PB1"/>
    <property type="match status" value="1"/>
</dbReference>
<dbReference type="OrthoDB" id="6270329at2759"/>
<dbReference type="GO" id="GO:0003700">
    <property type="term" value="F:DNA-binding transcription factor activity"/>
    <property type="evidence" value="ECO:0007669"/>
    <property type="project" value="InterPro"/>
</dbReference>
<feature type="compositionally biased region" description="Low complexity" evidence="5">
    <location>
        <begin position="493"/>
        <end position="504"/>
    </location>
</feature>
<feature type="region of interest" description="Disordered" evidence="5">
    <location>
        <begin position="492"/>
        <end position="515"/>
    </location>
</feature>
<feature type="compositionally biased region" description="Low complexity" evidence="5">
    <location>
        <begin position="619"/>
        <end position="640"/>
    </location>
</feature>
<evidence type="ECO:0000313" key="9">
    <source>
        <dbReference type="Proteomes" id="UP000326396"/>
    </source>
</evidence>
<evidence type="ECO:0000259" key="7">
    <source>
        <dbReference type="PROSITE" id="PS51745"/>
    </source>
</evidence>
<protein>
    <recommendedName>
        <fullName evidence="10">PB1 domain-containing protein</fullName>
    </recommendedName>
</protein>
<dbReference type="Proteomes" id="UP000326396">
    <property type="component" value="Linkage Group LG11"/>
</dbReference>
<keyword evidence="1" id="KW-0805">Transcription regulation</keyword>
<feature type="region of interest" description="Disordered" evidence="5">
    <location>
        <begin position="619"/>
        <end position="661"/>
    </location>
</feature>
<evidence type="ECO:0000313" key="8">
    <source>
        <dbReference type="EMBL" id="KAD6795645.1"/>
    </source>
</evidence>
<comment type="caution">
    <text evidence="8">The sequence shown here is derived from an EMBL/GenBank/DDBJ whole genome shotgun (WGS) entry which is preliminary data.</text>
</comment>
<dbReference type="SMART" id="SM00666">
    <property type="entry name" value="PB1"/>
    <property type="match status" value="1"/>
</dbReference>
<keyword evidence="3" id="KW-0804">Transcription</keyword>
<organism evidence="8 9">
    <name type="scientific">Mikania micrantha</name>
    <name type="common">bitter vine</name>
    <dbReference type="NCBI Taxonomy" id="192012"/>
    <lineage>
        <taxon>Eukaryota</taxon>
        <taxon>Viridiplantae</taxon>
        <taxon>Streptophyta</taxon>
        <taxon>Embryophyta</taxon>
        <taxon>Tracheophyta</taxon>
        <taxon>Spermatophyta</taxon>
        <taxon>Magnoliopsida</taxon>
        <taxon>eudicotyledons</taxon>
        <taxon>Gunneridae</taxon>
        <taxon>Pentapetalae</taxon>
        <taxon>asterids</taxon>
        <taxon>campanulids</taxon>
        <taxon>Asterales</taxon>
        <taxon>Asteraceae</taxon>
        <taxon>Asteroideae</taxon>
        <taxon>Heliantheae alliance</taxon>
        <taxon>Eupatorieae</taxon>
        <taxon>Mikania</taxon>
    </lineage>
</organism>
<evidence type="ECO:0008006" key="10">
    <source>
        <dbReference type="Google" id="ProtNLM"/>
    </source>
</evidence>
<gene>
    <name evidence="8" type="ORF">E3N88_06541</name>
</gene>
<dbReference type="PROSITE" id="PS51519">
    <property type="entry name" value="RWP_RK"/>
    <property type="match status" value="1"/>
</dbReference>
<evidence type="ECO:0000256" key="2">
    <source>
        <dbReference type="ARBA" id="ARBA00023125"/>
    </source>
</evidence>
<dbReference type="InterPro" id="IPR053793">
    <property type="entry name" value="PB1-like"/>
</dbReference>
<dbReference type="GO" id="GO:0003677">
    <property type="term" value="F:DNA binding"/>
    <property type="evidence" value="ECO:0007669"/>
    <property type="project" value="UniProtKB-KW"/>
</dbReference>
<dbReference type="PANTHER" id="PTHR32002">
    <property type="entry name" value="PROTEIN NLP8"/>
    <property type="match status" value="1"/>
</dbReference>
<reference evidence="8 9" key="1">
    <citation type="submission" date="2019-05" db="EMBL/GenBank/DDBJ databases">
        <title>Mikania micrantha, genome provides insights into the molecular mechanism of rapid growth.</title>
        <authorList>
            <person name="Liu B."/>
        </authorList>
    </citation>
    <scope>NUCLEOTIDE SEQUENCE [LARGE SCALE GENOMIC DNA]</scope>
    <source>
        <strain evidence="8">NLD-2019</strain>
        <tissue evidence="8">Leaf</tissue>
    </source>
</reference>
<dbReference type="Pfam" id="PF02042">
    <property type="entry name" value="RWP-RK"/>
    <property type="match status" value="1"/>
</dbReference>
<dbReference type="InterPro" id="IPR034891">
    <property type="entry name" value="PB1_NLP"/>
</dbReference>
<dbReference type="InterPro" id="IPR045012">
    <property type="entry name" value="NLP"/>
</dbReference>
<proteinExistence type="predicted"/>
<accession>A0A5N6PR03</accession>
<evidence type="ECO:0000259" key="6">
    <source>
        <dbReference type="PROSITE" id="PS51519"/>
    </source>
</evidence>
<dbReference type="Pfam" id="PF00564">
    <property type="entry name" value="PB1"/>
    <property type="match status" value="1"/>
</dbReference>
<keyword evidence="2" id="KW-0238">DNA-binding</keyword>
<feature type="domain" description="RWP-RK" evidence="6">
    <location>
        <begin position="504"/>
        <end position="585"/>
    </location>
</feature>
<dbReference type="AlphaFoldDB" id="A0A5N6PR03"/>
<evidence type="ECO:0000256" key="1">
    <source>
        <dbReference type="ARBA" id="ARBA00023015"/>
    </source>
</evidence>
<dbReference type="SUPFAM" id="SSF54277">
    <property type="entry name" value="CAD &amp; PB1 domains"/>
    <property type="match status" value="1"/>
</dbReference>
<dbReference type="CDD" id="cd06407">
    <property type="entry name" value="PB1_NLP"/>
    <property type="match status" value="1"/>
</dbReference>
<sequence length="771" mass="87133">MDDHTSIFGSMEETNLEFVVIDEILPDGGWLDSPNLSSSTLLDFSSSYLDSTDTYVRCFDSNISPDETDMKSFDDYHEIFDDRLIQAIEYLNERCIMDTDLLVQLWLPVTTQGKQVLTTEDQPFIINSDSTDLSNYREISKSYKFVAEYDSTELIGLPATVYLKKFPSCIPDLQFSAEENDPRAIYAKSFNLYGCLNLPVFEPDGETCLGVIEVVTTSQKVNFHDQLENISEALEAVDLRISEFLIHPKLKDFNEPYQVAIAEIRDVLRSICNTLKLPLAQTWAPCKTSSRHLDTISIIESASYVFDTQILGFFEACTALQLVPGEGIAGKALGTNQPCFTDFGDFCRDDYPAAHEARMFGLKGAVATRLRSTHTGSLDFILEFFLPCDCKSNEEQEQMRSSIAAMIKNLSWSLHEIQDEELLEKASCSVKETNTHDESWISHMLEAQRRGENVILSMGCHKEEPEEEFEVLNQFYHGITFSDPEKQTYLGWGSKSKGQSSGTKRSTEKSRTKTERNISLQVLQKYFPGSLKDAAKSIGVCPTTLKRICRQHGIMRWPSRKIKKVSHSLKKLQLVIDSVQGADGMLKLGSFYTNFPELSSPAPPSPKPKVNNKVNLLKSQTTPSNSSSSCSRGSSCPPGSEKSVHEETKLPVASNNNKPKNISQDEAVFRIKASYGDEKIRFKMSRNWGFGDLQQEIMRRFDKYGMGNMILEYMDDDSEWVLLSCDADLEECMDLHTSTMNQTIRLLIHQPLSHPSFVPMIHSSDEIHHMW</sequence>
<name>A0A5N6PR03_9ASTR</name>
<dbReference type="InterPro" id="IPR000270">
    <property type="entry name" value="PB1_dom"/>
</dbReference>
<evidence type="ECO:0000256" key="4">
    <source>
        <dbReference type="ARBA" id="ARBA00023242"/>
    </source>
</evidence>